<dbReference type="Proteomes" id="UP000605990">
    <property type="component" value="Unassembled WGS sequence"/>
</dbReference>
<comment type="caution">
    <text evidence="1">The sequence shown here is derived from an EMBL/GenBank/DDBJ whole genome shotgun (WGS) entry which is preliminary data.</text>
</comment>
<dbReference type="InterPro" id="IPR011990">
    <property type="entry name" value="TPR-like_helical_dom_sf"/>
</dbReference>
<dbReference type="RefSeq" id="WP_166131766.1">
    <property type="nucleotide sequence ID" value="NZ_JAANOQ010000017.1"/>
</dbReference>
<dbReference type="EMBL" id="JACRUN010000017">
    <property type="protein sequence ID" value="MBC5836244.1"/>
    <property type="molecule type" value="Genomic_DNA"/>
</dbReference>
<keyword evidence="2" id="KW-1185">Reference proteome</keyword>
<organism evidence="1 2">
    <name type="scientific">Flavobacterium bernardetii</name>
    <dbReference type="NCBI Taxonomy" id="2813823"/>
    <lineage>
        <taxon>Bacteria</taxon>
        <taxon>Pseudomonadati</taxon>
        <taxon>Bacteroidota</taxon>
        <taxon>Flavobacteriia</taxon>
        <taxon>Flavobacteriales</taxon>
        <taxon>Flavobacteriaceae</taxon>
        <taxon>Flavobacterium</taxon>
    </lineage>
</organism>
<evidence type="ECO:0008006" key="3">
    <source>
        <dbReference type="Google" id="ProtNLM"/>
    </source>
</evidence>
<accession>A0ABR7J2E2</accession>
<sequence>MNHYEQCGLIFAKENNFFTATNFFCRAIESEPDNAISWFALGNNFIKLRELSQIDDLYWLGIACLKKSYELDRNEFSNNILKTHNSNDLSNISTANLGMISKFKVEIENKKMIEDFSKFQSEDNKIALVMHLGETKDNSFFEFLKYCISKGTNPHVRFAAIKRIPFYKNQGLQLFFEDLISNNKQAELEPYFSIALSTLNEDWVKKYINYEYANPNNHNKSFNKEEIYASLKNDEVRATIALSLIKYDKNEIEKLFKEKNHKTLAFYLTNNMNNEGLNFLIRNDILDLKGNILEIGWKHIEEFLKIDFKNEKKNQIEKHSEKISEKKWWEFWK</sequence>
<dbReference type="SUPFAM" id="SSF48452">
    <property type="entry name" value="TPR-like"/>
    <property type="match status" value="1"/>
</dbReference>
<proteinExistence type="predicted"/>
<reference evidence="1 2" key="1">
    <citation type="submission" date="2020-08" db="EMBL/GenBank/DDBJ databases">
        <title>Description of novel Flavobacterium F-408 isolate.</title>
        <authorList>
            <person name="Saticioglu I.B."/>
            <person name="Duman M."/>
            <person name="Altun S."/>
        </authorList>
    </citation>
    <scope>NUCLEOTIDE SEQUENCE [LARGE SCALE GENOMIC DNA]</scope>
    <source>
        <strain evidence="1 2">F-408</strain>
    </source>
</reference>
<gene>
    <name evidence="1" type="ORF">H8R27_15240</name>
</gene>
<protein>
    <recommendedName>
        <fullName evidence="3">Tetratricopeptide repeat protein</fullName>
    </recommendedName>
</protein>
<evidence type="ECO:0000313" key="1">
    <source>
        <dbReference type="EMBL" id="MBC5836244.1"/>
    </source>
</evidence>
<name>A0ABR7J2E2_9FLAO</name>
<dbReference type="Gene3D" id="1.25.40.10">
    <property type="entry name" value="Tetratricopeptide repeat domain"/>
    <property type="match status" value="1"/>
</dbReference>
<evidence type="ECO:0000313" key="2">
    <source>
        <dbReference type="Proteomes" id="UP000605990"/>
    </source>
</evidence>